<dbReference type="PANTHER" id="PTHR43673:SF2">
    <property type="entry name" value="NITROREDUCTASE"/>
    <property type="match status" value="1"/>
</dbReference>
<evidence type="ECO:0000256" key="5">
    <source>
        <dbReference type="ARBA" id="ARBA00023002"/>
    </source>
</evidence>
<reference evidence="7 8" key="1">
    <citation type="submission" date="2023-04" db="EMBL/GenBank/DDBJ databases">
        <title>Fusibacter bizertensis strain WBS, isolated from littoral bottom sediments of the Arctic seas - biochemical and genomic analysis.</title>
        <authorList>
            <person name="Brioukhanov A.L."/>
        </authorList>
    </citation>
    <scope>NUCLEOTIDE SEQUENCE [LARGE SCALE GENOMIC DNA]</scope>
    <source>
        <strain evidence="7 8">WBS</strain>
    </source>
</reference>
<keyword evidence="4" id="KW-0288">FMN</keyword>
<organism evidence="7 8">
    <name type="scientific">Fusibacter bizertensis</name>
    <dbReference type="NCBI Taxonomy" id="1488331"/>
    <lineage>
        <taxon>Bacteria</taxon>
        <taxon>Bacillati</taxon>
        <taxon>Bacillota</taxon>
        <taxon>Clostridia</taxon>
        <taxon>Eubacteriales</taxon>
        <taxon>Eubacteriales Family XII. Incertae Sedis</taxon>
        <taxon>Fusibacter</taxon>
    </lineage>
</organism>
<dbReference type="InterPro" id="IPR000415">
    <property type="entry name" value="Nitroreductase-like"/>
</dbReference>
<dbReference type="Pfam" id="PF00881">
    <property type="entry name" value="Nitroreductase"/>
    <property type="match status" value="2"/>
</dbReference>
<dbReference type="CDD" id="cd02150">
    <property type="entry name" value="nitroreductase"/>
    <property type="match status" value="1"/>
</dbReference>
<protein>
    <submittedName>
        <fullName evidence="7">Nitroreductase family protein</fullName>
    </submittedName>
</protein>
<dbReference type="SUPFAM" id="SSF55469">
    <property type="entry name" value="FMN-dependent nitroreductase-like"/>
    <property type="match status" value="1"/>
</dbReference>
<comment type="cofactor">
    <cofactor evidence="1">
        <name>FMN</name>
        <dbReference type="ChEBI" id="CHEBI:58210"/>
    </cofactor>
</comment>
<dbReference type="InterPro" id="IPR029479">
    <property type="entry name" value="Nitroreductase"/>
</dbReference>
<gene>
    <name evidence="7" type="ORF">QE109_09775</name>
</gene>
<comment type="similarity">
    <text evidence="2">Belongs to the nitroreductase family.</text>
</comment>
<feature type="domain" description="Nitroreductase" evidence="6">
    <location>
        <begin position="66"/>
        <end position="144"/>
    </location>
</feature>
<evidence type="ECO:0000256" key="3">
    <source>
        <dbReference type="ARBA" id="ARBA00022630"/>
    </source>
</evidence>
<evidence type="ECO:0000313" key="8">
    <source>
        <dbReference type="Proteomes" id="UP001158045"/>
    </source>
</evidence>
<dbReference type="EMBL" id="JARYZI010000005">
    <property type="protein sequence ID" value="MDH8678435.1"/>
    <property type="molecule type" value="Genomic_DNA"/>
</dbReference>
<comment type="caution">
    <text evidence="7">The sequence shown here is derived from an EMBL/GenBank/DDBJ whole genome shotgun (WGS) entry which is preliminary data.</text>
</comment>
<dbReference type="Proteomes" id="UP001158045">
    <property type="component" value="Unassembled WGS sequence"/>
</dbReference>
<evidence type="ECO:0000256" key="2">
    <source>
        <dbReference type="ARBA" id="ARBA00007118"/>
    </source>
</evidence>
<evidence type="ECO:0000259" key="6">
    <source>
        <dbReference type="Pfam" id="PF00881"/>
    </source>
</evidence>
<keyword evidence="8" id="KW-1185">Reference proteome</keyword>
<dbReference type="PANTHER" id="PTHR43673">
    <property type="entry name" value="NAD(P)H NITROREDUCTASE YDGI-RELATED"/>
    <property type="match status" value="1"/>
</dbReference>
<feature type="domain" description="Nitroreductase" evidence="6">
    <location>
        <begin position="7"/>
        <end position="58"/>
    </location>
</feature>
<dbReference type="Gene3D" id="3.40.109.10">
    <property type="entry name" value="NADH Oxidase"/>
    <property type="match status" value="1"/>
</dbReference>
<name>A0ABT6NDD5_9FIRM</name>
<keyword evidence="5" id="KW-0560">Oxidoreductase</keyword>
<sequence>MKTIDIRRSVRRYEETIIPNEKIDAMLRAAMQAPSAGNQQPWEFIVIRNGLILEELSKVSPFAGLIANAPLAIVLICNNDRLKKPDMWQQDMAAATENILLEAVYQELGAVWIGVAPLEDRMTHVSKTLNLSDPLVPFCILAVGVPSEGHNNKFIDRFDTSRISHID</sequence>
<proteinExistence type="inferred from homology"/>
<evidence type="ECO:0000256" key="4">
    <source>
        <dbReference type="ARBA" id="ARBA00022643"/>
    </source>
</evidence>
<evidence type="ECO:0000256" key="1">
    <source>
        <dbReference type="ARBA" id="ARBA00001917"/>
    </source>
</evidence>
<dbReference type="RefSeq" id="WP_281094276.1">
    <property type="nucleotide sequence ID" value="NZ_JARYZI010000005.1"/>
</dbReference>
<accession>A0ABT6NDD5</accession>
<keyword evidence="3" id="KW-0285">Flavoprotein</keyword>
<evidence type="ECO:0000313" key="7">
    <source>
        <dbReference type="EMBL" id="MDH8678435.1"/>
    </source>
</evidence>